<gene>
    <name evidence="8" type="ORF">AAWM_05976</name>
</gene>
<dbReference type="Gene3D" id="3.40.630.10">
    <property type="entry name" value="Zn peptidases"/>
    <property type="match status" value="1"/>
</dbReference>
<dbReference type="Pfam" id="PF04114">
    <property type="entry name" value="Gaa1"/>
    <property type="match status" value="1"/>
</dbReference>
<dbReference type="Proteomes" id="UP000286921">
    <property type="component" value="Unassembled WGS sequence"/>
</dbReference>
<dbReference type="GO" id="GO:0042765">
    <property type="term" value="C:GPI-anchor transamidase complex"/>
    <property type="evidence" value="ECO:0007669"/>
    <property type="project" value="InterPro"/>
</dbReference>
<dbReference type="InterPro" id="IPR007246">
    <property type="entry name" value="Gaa1"/>
</dbReference>
<feature type="transmembrane region" description="Helical" evidence="6">
    <location>
        <begin position="918"/>
        <end position="943"/>
    </location>
</feature>
<evidence type="ECO:0000256" key="5">
    <source>
        <dbReference type="SAM" id="MobiDB-lite"/>
    </source>
</evidence>
<protein>
    <submittedName>
        <fullName evidence="8">Rhomboid protein 2</fullName>
    </submittedName>
</protein>
<dbReference type="Pfam" id="PF01694">
    <property type="entry name" value="Rhomboid"/>
    <property type="match status" value="1"/>
</dbReference>
<dbReference type="PANTHER" id="PTHR13304">
    <property type="entry name" value="GLYCOSYLPHOSPHATIDYLINOSITOL ANCHOR ATTACHMENT 1 PROTEIN"/>
    <property type="match status" value="1"/>
</dbReference>
<keyword evidence="2 6" id="KW-0812">Transmembrane</keyword>
<feature type="transmembrane region" description="Helical" evidence="6">
    <location>
        <begin position="788"/>
        <end position="807"/>
    </location>
</feature>
<evidence type="ECO:0000259" key="7">
    <source>
        <dbReference type="Pfam" id="PF01694"/>
    </source>
</evidence>
<dbReference type="GO" id="GO:0016255">
    <property type="term" value="P:attachment of GPI anchor to protein"/>
    <property type="evidence" value="ECO:0007669"/>
    <property type="project" value="TreeGrafter"/>
</dbReference>
<sequence>MATPAALPPLPFNPSRVRSYVLRLPLFTRLVLLAIIVFWLLELQTIWSVVQWGSVIPEEVGFGTMYRLNTYPFIHLGFFHAFLNILALTPLLERFEAEHGTLTAVALFIGPLSTLPAGIYILIEKFVLHRNTAVVGSSIWVFLLLGSEAIRTFKSNPYFSLGSTKIPTWTSPLFACALVSILVPNTSFLGHLCAILVGYLLGLGVLKIFVPPEKVLRWIEGKLNLLGRLPHYVSVDQKTYGRYGVLPTTTTGGERGTPMSFLGSSQRLGPWSIAVDVNLRADRLVLRSGGRHLAPIKHHHHHGIWFSNASDPMALKSAIRKVRSNPHFLFVHLPHILSFICIVAGVIWLLLLPLNDYSRQTYISENALLPGQVHAYFSGSEQHIFRGYKKELEGVLEGQTGEGQEAWNDAFTPAVSDKIQSILKATGLKVATQNYEYTSSGITHQGQNVYAIIQAPRGDATEAIVLVAAWKTVEDELNLNGVTLALTLARYFKRWSLWSKDIIFLFPPDSKAGTQAWIDAYHDMQPAFVQPLPLKSGALQGGLVVEYPFDHRFESLHILYDGVNGQLPNLDLFNTAISITGGQMGIGTNLQEMWDHDDSYEMRLQTIMRGMVKQGFGYATGPHSSFMPYHIDAITLQTKGEGWQDEMALGRTVESLCRSLNNLLEHLHQSFFFYLLMQTNRFVSIGTYLPSAMLIAGNFTIMAIALWLRTGYYPGSQQASKSTNEPVATTTTEKRDDKQAPPAKPDTSNNIIERQLALPLTLVVGLHLLGLIPLYIFNNIPHQYYETATYTSILANLILPLLLSATLSHTLTPHPQQYHLIKSFSLLILGLFLSTLATLNFSLSFMVGLLCAPLSFIHRINPQSTSRPLRYILSTLALALLNLLSPPVVLLAACWYFGADVETVLTQAAFGWDVWGVWTQVVVWCVWWPAWVAGCALVGFSLFSC</sequence>
<evidence type="ECO:0000256" key="2">
    <source>
        <dbReference type="ARBA" id="ARBA00022692"/>
    </source>
</evidence>
<evidence type="ECO:0000313" key="8">
    <source>
        <dbReference type="EMBL" id="GCB23091.1"/>
    </source>
</evidence>
<dbReference type="STRING" id="105351.A0A401KV22"/>
<keyword evidence="3 6" id="KW-1133">Transmembrane helix</keyword>
<evidence type="ECO:0000256" key="3">
    <source>
        <dbReference type="ARBA" id="ARBA00022989"/>
    </source>
</evidence>
<name>A0A401KV22_ASPAW</name>
<feature type="compositionally biased region" description="Polar residues" evidence="5">
    <location>
        <begin position="716"/>
        <end position="731"/>
    </location>
</feature>
<dbReference type="SUPFAM" id="SSF144091">
    <property type="entry name" value="Rhomboid-like"/>
    <property type="match status" value="1"/>
</dbReference>
<feature type="transmembrane region" description="Helical" evidence="6">
    <location>
        <begin position="104"/>
        <end position="122"/>
    </location>
</feature>
<feature type="transmembrane region" description="Helical" evidence="6">
    <location>
        <begin position="20"/>
        <end position="41"/>
    </location>
</feature>
<feature type="transmembrane region" description="Helical" evidence="6">
    <location>
        <begin position="688"/>
        <end position="708"/>
    </location>
</feature>
<reference evidence="8 9" key="1">
    <citation type="submission" date="2016-09" db="EMBL/GenBank/DDBJ databases">
        <title>Aspergillus awamori IFM 58123T.</title>
        <authorList>
            <person name="Kusuya Y."/>
            <person name="Shimizu M."/>
            <person name="Takahashi H."/>
            <person name="Yaguchi T."/>
        </authorList>
    </citation>
    <scope>NUCLEOTIDE SEQUENCE [LARGE SCALE GENOMIC DNA]</scope>
    <source>
        <strain evidence="8 9">IFM 58123</strain>
    </source>
</reference>
<evidence type="ECO:0000256" key="4">
    <source>
        <dbReference type="ARBA" id="ARBA00023136"/>
    </source>
</evidence>
<dbReference type="InterPro" id="IPR022764">
    <property type="entry name" value="Peptidase_S54_rhomboid_dom"/>
</dbReference>
<feature type="transmembrane region" description="Helical" evidence="6">
    <location>
        <begin position="189"/>
        <end position="210"/>
    </location>
</feature>
<feature type="region of interest" description="Disordered" evidence="5">
    <location>
        <begin position="716"/>
        <end position="748"/>
    </location>
</feature>
<comment type="subcellular location">
    <subcellularLocation>
        <location evidence="1">Membrane</location>
        <topology evidence="1">Multi-pass membrane protein</topology>
    </subcellularLocation>
</comment>
<accession>A0A401KV22</accession>
<organism evidence="8 9">
    <name type="scientific">Aspergillus awamori</name>
    <name type="common">Black koji mold</name>
    <dbReference type="NCBI Taxonomy" id="105351"/>
    <lineage>
        <taxon>Eukaryota</taxon>
        <taxon>Fungi</taxon>
        <taxon>Dikarya</taxon>
        <taxon>Ascomycota</taxon>
        <taxon>Pezizomycotina</taxon>
        <taxon>Eurotiomycetes</taxon>
        <taxon>Eurotiomycetidae</taxon>
        <taxon>Eurotiales</taxon>
        <taxon>Aspergillaceae</taxon>
        <taxon>Aspergillus</taxon>
    </lineage>
</organism>
<feature type="transmembrane region" description="Helical" evidence="6">
    <location>
        <begin position="756"/>
        <end position="776"/>
    </location>
</feature>
<feature type="transmembrane region" description="Helical" evidence="6">
    <location>
        <begin position="166"/>
        <end position="183"/>
    </location>
</feature>
<feature type="transmembrane region" description="Helical" evidence="6">
    <location>
        <begin position="128"/>
        <end position="145"/>
    </location>
</feature>
<comment type="caution">
    <text evidence="8">The sequence shown here is derived from an EMBL/GenBank/DDBJ whole genome shotgun (WGS) entry which is preliminary data.</text>
</comment>
<dbReference type="AlphaFoldDB" id="A0A401KV22"/>
<evidence type="ECO:0000256" key="1">
    <source>
        <dbReference type="ARBA" id="ARBA00004141"/>
    </source>
</evidence>
<keyword evidence="9" id="KW-1185">Reference proteome</keyword>
<dbReference type="Gene3D" id="1.20.1540.10">
    <property type="entry name" value="Rhomboid-like"/>
    <property type="match status" value="1"/>
</dbReference>
<dbReference type="FunFam" id="3.40.630.10:FF:000121">
    <property type="entry name" value="GPI transamidase component (GAA1), putative"/>
    <property type="match status" value="1"/>
</dbReference>
<evidence type="ECO:0000313" key="9">
    <source>
        <dbReference type="Proteomes" id="UP000286921"/>
    </source>
</evidence>
<dbReference type="EMBL" id="BDHI01000014">
    <property type="protein sequence ID" value="GCB23091.1"/>
    <property type="molecule type" value="Genomic_DNA"/>
</dbReference>
<feature type="transmembrane region" description="Helical" evidence="6">
    <location>
        <begin position="872"/>
        <end position="898"/>
    </location>
</feature>
<feature type="domain" description="Peptidase S54 rhomboid" evidence="7">
    <location>
        <begin position="64"/>
        <end position="206"/>
    </location>
</feature>
<keyword evidence="4 6" id="KW-0472">Membrane</keyword>
<feature type="transmembrane region" description="Helical" evidence="6">
    <location>
        <begin position="328"/>
        <end position="351"/>
    </location>
</feature>
<dbReference type="InterPro" id="IPR035952">
    <property type="entry name" value="Rhomboid-like_sf"/>
</dbReference>
<feature type="transmembrane region" description="Helical" evidence="6">
    <location>
        <begin position="73"/>
        <end position="92"/>
    </location>
</feature>
<evidence type="ECO:0000256" key="6">
    <source>
        <dbReference type="SAM" id="Phobius"/>
    </source>
</evidence>
<dbReference type="PANTHER" id="PTHR13304:SF0">
    <property type="entry name" value="GLYCOSYLPHOSPHATIDYLINOSITOL ANCHOR ATTACHMENT 1 PROTEIN"/>
    <property type="match status" value="1"/>
</dbReference>
<proteinExistence type="predicted"/>
<dbReference type="GO" id="GO:0004252">
    <property type="term" value="F:serine-type endopeptidase activity"/>
    <property type="evidence" value="ECO:0007669"/>
    <property type="project" value="InterPro"/>
</dbReference>